<dbReference type="InterPro" id="IPR036034">
    <property type="entry name" value="PDZ_sf"/>
</dbReference>
<keyword evidence="5" id="KW-0812">Transmembrane</keyword>
<dbReference type="EMBL" id="JACRTP010000003">
    <property type="protein sequence ID" value="MBC8628559.1"/>
    <property type="molecule type" value="Genomic_DNA"/>
</dbReference>
<comment type="similarity">
    <text evidence="1">Belongs to the peptidase S1C family.</text>
</comment>
<dbReference type="InterPro" id="IPR009003">
    <property type="entry name" value="Peptidase_S1_PA"/>
</dbReference>
<feature type="transmembrane region" description="Helical" evidence="5">
    <location>
        <begin position="30"/>
        <end position="54"/>
    </location>
</feature>
<dbReference type="SMART" id="SM00228">
    <property type="entry name" value="PDZ"/>
    <property type="match status" value="1"/>
</dbReference>
<dbReference type="Pfam" id="PF13365">
    <property type="entry name" value="Trypsin_2"/>
    <property type="match status" value="1"/>
</dbReference>
<evidence type="ECO:0000259" key="6">
    <source>
        <dbReference type="PROSITE" id="PS50106"/>
    </source>
</evidence>
<dbReference type="InterPro" id="IPR043504">
    <property type="entry name" value="Peptidase_S1_PA_chymotrypsin"/>
</dbReference>
<dbReference type="PANTHER" id="PTHR22939:SF129">
    <property type="entry name" value="SERINE PROTEASE HTRA2, MITOCHONDRIAL"/>
    <property type="match status" value="1"/>
</dbReference>
<dbReference type="RefSeq" id="WP_117456811.1">
    <property type="nucleotide sequence ID" value="NZ_DAWEHX010000002.1"/>
</dbReference>
<dbReference type="Gene3D" id="2.40.10.10">
    <property type="entry name" value="Trypsin-like serine proteases"/>
    <property type="match status" value="2"/>
</dbReference>
<dbReference type="InterPro" id="IPR001940">
    <property type="entry name" value="Peptidase_S1C"/>
</dbReference>
<evidence type="ECO:0000256" key="4">
    <source>
        <dbReference type="SAM" id="MobiDB-lite"/>
    </source>
</evidence>
<keyword evidence="5" id="KW-1133">Transmembrane helix</keyword>
<evidence type="ECO:0000256" key="1">
    <source>
        <dbReference type="ARBA" id="ARBA00010541"/>
    </source>
</evidence>
<name>A0ABR7PB08_9FIRM</name>
<feature type="domain" description="PDZ" evidence="6">
    <location>
        <begin position="321"/>
        <end position="412"/>
    </location>
</feature>
<accession>A0ABR7PB08</accession>
<evidence type="ECO:0000313" key="8">
    <source>
        <dbReference type="Proteomes" id="UP000661649"/>
    </source>
</evidence>
<dbReference type="InterPro" id="IPR001478">
    <property type="entry name" value="PDZ"/>
</dbReference>
<protein>
    <submittedName>
        <fullName evidence="7">Trypsin-like peptidase domain-containing protein</fullName>
    </submittedName>
</protein>
<reference evidence="7 8" key="1">
    <citation type="submission" date="2020-08" db="EMBL/GenBank/DDBJ databases">
        <title>Genome public.</title>
        <authorList>
            <person name="Liu C."/>
            <person name="Sun Q."/>
        </authorList>
    </citation>
    <scope>NUCLEOTIDE SEQUENCE [LARGE SCALE GENOMIC DNA]</scope>
    <source>
        <strain evidence="7 8">3_YM_SP_D4_24.mj</strain>
    </source>
</reference>
<feature type="compositionally biased region" description="Basic and acidic residues" evidence="4">
    <location>
        <begin position="64"/>
        <end position="86"/>
    </location>
</feature>
<dbReference type="SUPFAM" id="SSF50494">
    <property type="entry name" value="Trypsin-like serine proteases"/>
    <property type="match status" value="1"/>
</dbReference>
<organism evidence="7 8">
    <name type="scientific">Blautia stercoris</name>
    <dbReference type="NCBI Taxonomy" id="871664"/>
    <lineage>
        <taxon>Bacteria</taxon>
        <taxon>Bacillati</taxon>
        <taxon>Bacillota</taxon>
        <taxon>Clostridia</taxon>
        <taxon>Lachnospirales</taxon>
        <taxon>Lachnospiraceae</taxon>
        <taxon>Blautia</taxon>
    </lineage>
</organism>
<keyword evidence="5" id="KW-0472">Membrane</keyword>
<evidence type="ECO:0000256" key="2">
    <source>
        <dbReference type="ARBA" id="ARBA00022670"/>
    </source>
</evidence>
<dbReference type="Proteomes" id="UP000661649">
    <property type="component" value="Unassembled WGS sequence"/>
</dbReference>
<keyword evidence="8" id="KW-1185">Reference proteome</keyword>
<dbReference type="PROSITE" id="PS50106">
    <property type="entry name" value="PDZ"/>
    <property type="match status" value="1"/>
</dbReference>
<evidence type="ECO:0000313" key="7">
    <source>
        <dbReference type="EMBL" id="MBC8628559.1"/>
    </source>
</evidence>
<evidence type="ECO:0000256" key="3">
    <source>
        <dbReference type="ARBA" id="ARBA00022801"/>
    </source>
</evidence>
<dbReference type="Gene3D" id="2.30.42.10">
    <property type="match status" value="1"/>
</dbReference>
<sequence>MDEKKNKEDGSYEFIKETIKKKPLDRKKMWKAAGVLAGAGAIFGLTAALVFAVVEPQISQAVENKKRTEQKVEIPTDEETEKKEEQQTDAGIDTEDISESEEGEQSGLSIDNYSEMYKEVLKKADKIKEAMVTVIGVKSDEDWFQTPYESQMSGVIVADNGQELYVLTQYGIVKNVDRIQVQFCDDTVVDARFLKSDTSTGLTILKISDSEIESDTRSKIGTAVLGNSYSAEQGEPVIAVGSPMEYKDSIGFGILTSVTNSVSKIDAEYGILTTDIVGSEKGSGVLLNTEGELIGVIAQSFALGDSKNMVTGLAISQIKELIETLSNNQSIVYMGVTGETITPQISEKKGIPKGVFVESVEVDSPAMQAGIQNADVITEVNGEKIESMKEYQQQLKACNSGDTIKVKAMRQATEGYVEVTFDVTLGAL</sequence>
<dbReference type="Pfam" id="PF13180">
    <property type="entry name" value="PDZ_2"/>
    <property type="match status" value="1"/>
</dbReference>
<evidence type="ECO:0000256" key="5">
    <source>
        <dbReference type="SAM" id="Phobius"/>
    </source>
</evidence>
<dbReference type="PRINTS" id="PR00834">
    <property type="entry name" value="PROTEASES2C"/>
</dbReference>
<feature type="region of interest" description="Disordered" evidence="4">
    <location>
        <begin position="64"/>
        <end position="109"/>
    </location>
</feature>
<dbReference type="PANTHER" id="PTHR22939">
    <property type="entry name" value="SERINE PROTEASE FAMILY S1C HTRA-RELATED"/>
    <property type="match status" value="1"/>
</dbReference>
<proteinExistence type="inferred from homology"/>
<gene>
    <name evidence="7" type="ORF">H8712_08015</name>
</gene>
<comment type="caution">
    <text evidence="7">The sequence shown here is derived from an EMBL/GenBank/DDBJ whole genome shotgun (WGS) entry which is preliminary data.</text>
</comment>
<keyword evidence="2" id="KW-0645">Protease</keyword>
<feature type="compositionally biased region" description="Acidic residues" evidence="4">
    <location>
        <begin position="92"/>
        <end position="104"/>
    </location>
</feature>
<keyword evidence="3" id="KW-0378">Hydrolase</keyword>
<dbReference type="SUPFAM" id="SSF50156">
    <property type="entry name" value="PDZ domain-like"/>
    <property type="match status" value="1"/>
</dbReference>